<gene>
    <name evidence="2" type="ORF">UU67_C0037G0003</name>
</gene>
<dbReference type="Proteomes" id="UP000034753">
    <property type="component" value="Unassembled WGS sequence"/>
</dbReference>
<evidence type="ECO:0000313" key="3">
    <source>
        <dbReference type="Proteomes" id="UP000034753"/>
    </source>
</evidence>
<dbReference type="GO" id="GO:0006313">
    <property type="term" value="P:DNA transposition"/>
    <property type="evidence" value="ECO:0007669"/>
    <property type="project" value="InterPro"/>
</dbReference>
<evidence type="ECO:0000259" key="1">
    <source>
        <dbReference type="SMART" id="SM01321"/>
    </source>
</evidence>
<proteinExistence type="predicted"/>
<dbReference type="GO" id="GO:0004803">
    <property type="term" value="F:transposase activity"/>
    <property type="evidence" value="ECO:0007669"/>
    <property type="project" value="InterPro"/>
</dbReference>
<sequence length="222" mass="26532">MSIRKKGFVFQEYYHVYNRGNSKQKIFHDSEDHHRFISLLYACNSVNNFRIHALNKGESPYDFERGTPLVDIGAYCLMPNHFHLLVTQTEKGDISRFVQKLTTAYVMYYNKKYKRTGGLFEGKFKANHLDGDPYLKYLFSYIHLNPIKIIDKDWKESGVRNKKEALNYLARYQYSSYVDYLGKNRIQNKILNQEVFPSYFPTQNGFLKEIFEWINYNYKRNS</sequence>
<protein>
    <recommendedName>
        <fullName evidence="1">Transposase IS200-like domain-containing protein</fullName>
    </recommendedName>
</protein>
<dbReference type="EMBL" id="LCBN01000037">
    <property type="protein sequence ID" value="KKS12926.1"/>
    <property type="molecule type" value="Genomic_DNA"/>
</dbReference>
<evidence type="ECO:0000313" key="2">
    <source>
        <dbReference type="EMBL" id="KKS12926.1"/>
    </source>
</evidence>
<dbReference type="InterPro" id="IPR036515">
    <property type="entry name" value="Transposase_17_sf"/>
</dbReference>
<accession>A0A0G0YTF2</accession>
<dbReference type="SMART" id="SM01321">
    <property type="entry name" value="Y1_Tnp"/>
    <property type="match status" value="1"/>
</dbReference>
<dbReference type="Pfam" id="PF01797">
    <property type="entry name" value="Y1_Tnp"/>
    <property type="match status" value="1"/>
</dbReference>
<dbReference type="Gene3D" id="3.30.70.1290">
    <property type="entry name" value="Transposase IS200-like"/>
    <property type="match status" value="1"/>
</dbReference>
<dbReference type="PANTHER" id="PTHR34322:SF2">
    <property type="entry name" value="TRANSPOSASE IS200-LIKE DOMAIN-CONTAINING PROTEIN"/>
    <property type="match status" value="1"/>
</dbReference>
<dbReference type="InterPro" id="IPR002686">
    <property type="entry name" value="Transposase_17"/>
</dbReference>
<dbReference type="PANTHER" id="PTHR34322">
    <property type="entry name" value="TRANSPOSASE, Y1_TNP DOMAIN-CONTAINING"/>
    <property type="match status" value="1"/>
</dbReference>
<comment type="caution">
    <text evidence="2">The sequence shown here is derived from an EMBL/GenBank/DDBJ whole genome shotgun (WGS) entry which is preliminary data.</text>
</comment>
<reference evidence="2 3" key="1">
    <citation type="journal article" date="2015" name="Nature">
        <title>rRNA introns, odd ribosomes, and small enigmatic genomes across a large radiation of phyla.</title>
        <authorList>
            <person name="Brown C.T."/>
            <person name="Hug L.A."/>
            <person name="Thomas B.C."/>
            <person name="Sharon I."/>
            <person name="Castelle C.J."/>
            <person name="Singh A."/>
            <person name="Wilkins M.J."/>
            <person name="Williams K.H."/>
            <person name="Banfield J.F."/>
        </authorList>
    </citation>
    <scope>NUCLEOTIDE SEQUENCE [LARGE SCALE GENOMIC DNA]</scope>
</reference>
<dbReference type="SUPFAM" id="SSF143422">
    <property type="entry name" value="Transposase IS200-like"/>
    <property type="match status" value="1"/>
</dbReference>
<feature type="domain" description="Transposase IS200-like" evidence="1">
    <location>
        <begin position="9"/>
        <end position="145"/>
    </location>
</feature>
<name>A0A0G0YTF2_9BACT</name>
<dbReference type="AlphaFoldDB" id="A0A0G0YTF2"/>
<organism evidence="2 3">
    <name type="scientific">Candidatus Daviesbacteria bacterium GW2011_GWB1_41_5</name>
    <dbReference type="NCBI Taxonomy" id="1618429"/>
    <lineage>
        <taxon>Bacteria</taxon>
        <taxon>Candidatus Daviesiibacteriota</taxon>
    </lineage>
</organism>
<dbReference type="GO" id="GO:0003677">
    <property type="term" value="F:DNA binding"/>
    <property type="evidence" value="ECO:0007669"/>
    <property type="project" value="InterPro"/>
</dbReference>